<keyword evidence="2" id="KW-1185">Reference proteome</keyword>
<protein>
    <submittedName>
        <fullName evidence="1">Uncharacterized protein</fullName>
    </submittedName>
</protein>
<gene>
    <name evidence="1" type="ORF">FTUN_2926</name>
</gene>
<accession>A0A6M5YMT9</accession>
<dbReference type="EMBL" id="CP053452">
    <property type="protein sequence ID" value="QJW95377.1"/>
    <property type="molecule type" value="Genomic_DNA"/>
</dbReference>
<dbReference type="KEGG" id="ftj:FTUN_2926"/>
<organism evidence="1 2">
    <name type="scientific">Frigoriglobus tundricola</name>
    <dbReference type="NCBI Taxonomy" id="2774151"/>
    <lineage>
        <taxon>Bacteria</taxon>
        <taxon>Pseudomonadati</taxon>
        <taxon>Planctomycetota</taxon>
        <taxon>Planctomycetia</taxon>
        <taxon>Gemmatales</taxon>
        <taxon>Gemmataceae</taxon>
        <taxon>Frigoriglobus</taxon>
    </lineage>
</organism>
<sequence>MSVSDVGLPPLWQYYSDHAREAHDGRADEFGQGREEQLNETLRLIESGKPFTNAMRATLDRLPRNRSKKHVRLRVWSFGHAVFSYRDFQEPLIDKVYESLAPAEWLVECKLAGGESYATIAADTGVTEAALKMRVLRWRSALREKAIA</sequence>
<proteinExistence type="predicted"/>
<dbReference type="RefSeq" id="WP_171471173.1">
    <property type="nucleotide sequence ID" value="NZ_CP053452.2"/>
</dbReference>
<evidence type="ECO:0000313" key="1">
    <source>
        <dbReference type="EMBL" id="QJW95377.1"/>
    </source>
</evidence>
<dbReference type="AlphaFoldDB" id="A0A6M5YMT9"/>
<evidence type="ECO:0000313" key="2">
    <source>
        <dbReference type="Proteomes" id="UP000503447"/>
    </source>
</evidence>
<reference evidence="2" key="1">
    <citation type="submission" date="2020-05" db="EMBL/GenBank/DDBJ databases">
        <title>Frigoriglobus tundricola gen. nov., sp. nov., a psychrotolerant cellulolytic planctomycete of the family Gemmataceae with two divergent copies of 16S rRNA gene.</title>
        <authorList>
            <person name="Kulichevskaya I.S."/>
            <person name="Ivanova A.A."/>
            <person name="Naumoff D.G."/>
            <person name="Beletsky A.V."/>
            <person name="Rijpstra W.I.C."/>
            <person name="Sinninghe Damste J.S."/>
            <person name="Mardanov A.V."/>
            <person name="Ravin N.V."/>
            <person name="Dedysh S.N."/>
        </authorList>
    </citation>
    <scope>NUCLEOTIDE SEQUENCE [LARGE SCALE GENOMIC DNA]</scope>
    <source>
        <strain evidence="2">PL17</strain>
    </source>
</reference>
<dbReference type="Proteomes" id="UP000503447">
    <property type="component" value="Chromosome"/>
</dbReference>
<name>A0A6M5YMT9_9BACT</name>